<name>A0A1C3E056_PHODD</name>
<reference evidence="3 5" key="2">
    <citation type="submission" date="2020-06" db="EMBL/GenBank/DDBJ databases">
        <title>Photobacterium damselae subsp. damselae comparative genomics.</title>
        <authorList>
            <person name="Osorio C.R."/>
        </authorList>
    </citation>
    <scope>NUCLEOTIDE SEQUENCE [LARGE SCALE GENOMIC DNA]</scope>
    <source>
        <strain evidence="3 5">TW250/03</strain>
    </source>
</reference>
<evidence type="ECO:0000256" key="1">
    <source>
        <dbReference type="SAM" id="Phobius"/>
    </source>
</evidence>
<reference evidence="2 4" key="1">
    <citation type="submission" date="2019-09" db="EMBL/GenBank/DDBJ databases">
        <title>Photobacterium damselae subsp. damselae CDC-2227-81, a human clinical isolate.</title>
        <authorList>
            <person name="Osorio C.R."/>
        </authorList>
    </citation>
    <scope>NUCLEOTIDE SEQUENCE [LARGE SCALE GENOMIC DNA]</scope>
    <source>
        <strain evidence="2 4">CDC-2227-81</strain>
    </source>
</reference>
<evidence type="ECO:0000313" key="2">
    <source>
        <dbReference type="EMBL" id="KAB1183865.1"/>
    </source>
</evidence>
<evidence type="ECO:0000313" key="3">
    <source>
        <dbReference type="EMBL" id="NVP00647.1"/>
    </source>
</evidence>
<keyword evidence="1" id="KW-1133">Transmembrane helix</keyword>
<gene>
    <name evidence="2" type="primary">torE</name>
    <name evidence="2" type="ORF">F6450_03240</name>
    <name evidence="3" type="ORF">HWA77_10535</name>
</gene>
<protein>
    <submittedName>
        <fullName evidence="2">Trimethylamine N-oxide reductase system protein TorE</fullName>
    </submittedName>
</protein>
<keyword evidence="1" id="KW-0472">Membrane</keyword>
<dbReference type="InterPro" id="IPR014316">
    <property type="entry name" value="TMAO_TorE"/>
</dbReference>
<sequence length="58" mass="6571">MSSVTDQKDQSTRGREWKAFLFITVFLFPILSVMVVGGYGFIVWMLQLFVFGPPGHGM</sequence>
<dbReference type="NCBIfam" id="TIGR02972">
    <property type="entry name" value="TMAO_torE"/>
    <property type="match status" value="1"/>
</dbReference>
<dbReference type="AlphaFoldDB" id="A0A1C3E056"/>
<dbReference type="GeneID" id="93397431"/>
<feature type="transmembrane region" description="Helical" evidence="1">
    <location>
        <begin position="20"/>
        <end position="46"/>
    </location>
</feature>
<dbReference type="Proteomes" id="UP000480943">
    <property type="component" value="Unassembled WGS sequence"/>
</dbReference>
<evidence type="ECO:0000313" key="5">
    <source>
        <dbReference type="Proteomes" id="UP000533429"/>
    </source>
</evidence>
<dbReference type="RefSeq" id="WP_036764069.1">
    <property type="nucleotide sequence ID" value="NZ_AP026780.1"/>
</dbReference>
<dbReference type="EMBL" id="JABXOR010000664">
    <property type="protein sequence ID" value="NVP00647.1"/>
    <property type="molecule type" value="Genomic_DNA"/>
</dbReference>
<evidence type="ECO:0000313" key="4">
    <source>
        <dbReference type="Proteomes" id="UP000480943"/>
    </source>
</evidence>
<dbReference type="Proteomes" id="UP000533429">
    <property type="component" value="Unassembled WGS sequence"/>
</dbReference>
<dbReference type="EMBL" id="VZUQ01000028">
    <property type="protein sequence ID" value="KAB1183865.1"/>
    <property type="molecule type" value="Genomic_DNA"/>
</dbReference>
<dbReference type="InterPro" id="IPR010649">
    <property type="entry name" value="NapE_TorE"/>
</dbReference>
<dbReference type="Pfam" id="PF06796">
    <property type="entry name" value="NapE"/>
    <property type="match status" value="1"/>
</dbReference>
<keyword evidence="1" id="KW-0812">Transmembrane</keyword>
<comment type="caution">
    <text evidence="2">The sequence shown here is derived from an EMBL/GenBank/DDBJ whole genome shotgun (WGS) entry which is preliminary data.</text>
</comment>
<proteinExistence type="predicted"/>
<organism evidence="2 4">
    <name type="scientific">Photobacterium damselae subsp. damselae</name>
    <name type="common">Listonella damsela</name>
    <dbReference type="NCBI Taxonomy" id="85581"/>
    <lineage>
        <taxon>Bacteria</taxon>
        <taxon>Pseudomonadati</taxon>
        <taxon>Pseudomonadota</taxon>
        <taxon>Gammaproteobacteria</taxon>
        <taxon>Vibrionales</taxon>
        <taxon>Vibrionaceae</taxon>
        <taxon>Photobacterium</taxon>
    </lineage>
</organism>
<dbReference type="KEGG" id="pds:CAY62_04940"/>
<accession>A0A1C3E056</accession>